<dbReference type="STRING" id="199890.A0A182PWI1"/>
<evidence type="ECO:0000313" key="1">
    <source>
        <dbReference type="EnsemblMetazoa" id="AEPI011318-PA"/>
    </source>
</evidence>
<organism evidence="1 2">
    <name type="scientific">Anopheles epiroticus</name>
    <dbReference type="NCBI Taxonomy" id="199890"/>
    <lineage>
        <taxon>Eukaryota</taxon>
        <taxon>Metazoa</taxon>
        <taxon>Ecdysozoa</taxon>
        <taxon>Arthropoda</taxon>
        <taxon>Hexapoda</taxon>
        <taxon>Insecta</taxon>
        <taxon>Pterygota</taxon>
        <taxon>Neoptera</taxon>
        <taxon>Endopterygota</taxon>
        <taxon>Diptera</taxon>
        <taxon>Nematocera</taxon>
        <taxon>Culicoidea</taxon>
        <taxon>Culicidae</taxon>
        <taxon>Anophelinae</taxon>
        <taxon>Anopheles</taxon>
    </lineage>
</organism>
<dbReference type="AlphaFoldDB" id="A0A182PWI1"/>
<name>A0A182PWI1_9DIPT</name>
<dbReference type="EnsemblMetazoa" id="AEPI011318-RA">
    <property type="protein sequence ID" value="AEPI011318-PA"/>
    <property type="gene ID" value="AEPI011318"/>
</dbReference>
<reference evidence="1" key="2">
    <citation type="submission" date="2020-05" db="UniProtKB">
        <authorList>
            <consortium name="EnsemblMetazoa"/>
        </authorList>
    </citation>
    <scope>IDENTIFICATION</scope>
    <source>
        <strain evidence="1">Epiroticus2</strain>
    </source>
</reference>
<keyword evidence="2" id="KW-1185">Reference proteome</keyword>
<dbReference type="Proteomes" id="UP000075885">
    <property type="component" value="Unassembled WGS sequence"/>
</dbReference>
<reference evidence="2" key="1">
    <citation type="submission" date="2013-03" db="EMBL/GenBank/DDBJ databases">
        <title>The Genome Sequence of Anopheles epiroticus epiroticus2.</title>
        <authorList>
            <consortium name="The Broad Institute Genomics Platform"/>
            <person name="Neafsey D.E."/>
            <person name="Howell P."/>
            <person name="Walker B."/>
            <person name="Young S.K."/>
            <person name="Zeng Q."/>
            <person name="Gargeya S."/>
            <person name="Fitzgerald M."/>
            <person name="Haas B."/>
            <person name="Abouelleil A."/>
            <person name="Allen A.W."/>
            <person name="Alvarado L."/>
            <person name="Arachchi H.M."/>
            <person name="Berlin A.M."/>
            <person name="Chapman S.B."/>
            <person name="Gainer-Dewar J."/>
            <person name="Goldberg J."/>
            <person name="Griggs A."/>
            <person name="Gujja S."/>
            <person name="Hansen M."/>
            <person name="Howarth C."/>
            <person name="Imamovic A."/>
            <person name="Ireland A."/>
            <person name="Larimer J."/>
            <person name="McCowan C."/>
            <person name="Murphy C."/>
            <person name="Pearson M."/>
            <person name="Poon T.W."/>
            <person name="Priest M."/>
            <person name="Roberts A."/>
            <person name="Saif S."/>
            <person name="Shea T."/>
            <person name="Sisk P."/>
            <person name="Sykes S."/>
            <person name="Wortman J."/>
            <person name="Nusbaum C."/>
            <person name="Birren B."/>
        </authorList>
    </citation>
    <scope>NUCLEOTIDE SEQUENCE [LARGE SCALE GENOMIC DNA]</scope>
    <source>
        <strain evidence="2">Epiroticus2</strain>
    </source>
</reference>
<sequence length="182" mass="20935">RIRLPEIHLPAFDGSFETWLSFSDAFKSLIDSNKGALVKDAQKIIADIDCTATNYSVAWELHEGRYQNKKLVVKRYLDALTGIAAVKRESYESLTNLIDGFERNINATKKLGLNIELHCTSFRSNWKFHIIREITWNLPHGQVNNSKFIIPSELNLADPRFYESSPIDLLIGRESCIRRDHE</sequence>
<accession>A0A182PWI1</accession>
<dbReference type="VEuPathDB" id="VectorBase:AEPI011318"/>
<dbReference type="InterPro" id="IPR005312">
    <property type="entry name" value="DUF1759"/>
</dbReference>
<proteinExistence type="predicted"/>
<protein>
    <submittedName>
        <fullName evidence="1">Uncharacterized protein</fullName>
    </submittedName>
</protein>
<evidence type="ECO:0000313" key="2">
    <source>
        <dbReference type="Proteomes" id="UP000075885"/>
    </source>
</evidence>
<dbReference type="Pfam" id="PF03564">
    <property type="entry name" value="DUF1759"/>
    <property type="match status" value="1"/>
</dbReference>